<comment type="caution">
    <text evidence="1">The sequence shown here is derived from an EMBL/GenBank/DDBJ whole genome shotgun (WGS) entry which is preliminary data.</text>
</comment>
<evidence type="ECO:0000313" key="2">
    <source>
        <dbReference type="Proteomes" id="UP001163835"/>
    </source>
</evidence>
<name>A0ACC1TH22_9AGAR</name>
<dbReference type="EMBL" id="MU796431">
    <property type="protein sequence ID" value="KAJ3803996.1"/>
    <property type="molecule type" value="Genomic_DNA"/>
</dbReference>
<sequence>MSIVLAPQLLHELWDLDLGNIEAPPYFQLCATSPLLPPPLEDVNRYPHFPGPPSQAYTPSGALTFETHINYNLQRSYVDIPS</sequence>
<dbReference type="Proteomes" id="UP001163835">
    <property type="component" value="Unassembled WGS sequence"/>
</dbReference>
<keyword evidence="2" id="KW-1185">Reference proteome</keyword>
<accession>A0ACC1TH22</accession>
<organism evidence="1 2">
    <name type="scientific">Lentinula aff. lateritia</name>
    <dbReference type="NCBI Taxonomy" id="2804960"/>
    <lineage>
        <taxon>Eukaryota</taxon>
        <taxon>Fungi</taxon>
        <taxon>Dikarya</taxon>
        <taxon>Basidiomycota</taxon>
        <taxon>Agaricomycotina</taxon>
        <taxon>Agaricomycetes</taxon>
        <taxon>Agaricomycetidae</taxon>
        <taxon>Agaricales</taxon>
        <taxon>Marasmiineae</taxon>
        <taxon>Omphalotaceae</taxon>
        <taxon>Lentinula</taxon>
    </lineage>
</organism>
<evidence type="ECO:0000313" key="1">
    <source>
        <dbReference type="EMBL" id="KAJ3803996.1"/>
    </source>
</evidence>
<proteinExistence type="predicted"/>
<protein>
    <submittedName>
        <fullName evidence="1">Uncharacterized protein</fullName>
    </submittedName>
</protein>
<gene>
    <name evidence="1" type="ORF">F5876DRAFT_83970</name>
</gene>
<reference evidence="1" key="1">
    <citation type="submission" date="2022-09" db="EMBL/GenBank/DDBJ databases">
        <title>A Global Phylogenomic Analysis of the Shiitake Genus Lentinula.</title>
        <authorList>
            <consortium name="DOE Joint Genome Institute"/>
            <person name="Sierra-Patev S."/>
            <person name="Min B."/>
            <person name="Naranjo-Ortiz M."/>
            <person name="Looney B."/>
            <person name="Konkel Z."/>
            <person name="Slot J.C."/>
            <person name="Sakamoto Y."/>
            <person name="Steenwyk J.L."/>
            <person name="Rokas A."/>
            <person name="Carro J."/>
            <person name="Camarero S."/>
            <person name="Ferreira P."/>
            <person name="Molpeceres G."/>
            <person name="Ruiz-Duenas F.J."/>
            <person name="Serrano A."/>
            <person name="Henrissat B."/>
            <person name="Drula E."/>
            <person name="Hughes K.W."/>
            <person name="Mata J.L."/>
            <person name="Ishikawa N.K."/>
            <person name="Vargas-Isla R."/>
            <person name="Ushijima S."/>
            <person name="Smith C.A."/>
            <person name="Ahrendt S."/>
            <person name="Andreopoulos W."/>
            <person name="He G."/>
            <person name="Labutti K."/>
            <person name="Lipzen A."/>
            <person name="Ng V."/>
            <person name="Riley R."/>
            <person name="Sandor L."/>
            <person name="Barry K."/>
            <person name="Martinez A.T."/>
            <person name="Xiao Y."/>
            <person name="Gibbons J.G."/>
            <person name="Terashima K."/>
            <person name="Grigoriev I.V."/>
            <person name="Hibbett D.S."/>
        </authorList>
    </citation>
    <scope>NUCLEOTIDE SEQUENCE</scope>
    <source>
        <strain evidence="1">TMI1499</strain>
    </source>
</reference>